<protein>
    <recommendedName>
        <fullName evidence="3">Helix-turn-helix domain-containing protein</fullName>
    </recommendedName>
</protein>
<evidence type="ECO:0000313" key="1">
    <source>
        <dbReference type="EMBL" id="SNT28801.1"/>
    </source>
</evidence>
<accession>A0A239LE91</accession>
<name>A0A239LE91_EKHLU</name>
<keyword evidence="2" id="KW-1185">Reference proteome</keyword>
<reference evidence="1 2" key="1">
    <citation type="submission" date="2017-06" db="EMBL/GenBank/DDBJ databases">
        <authorList>
            <person name="Kim H.J."/>
            <person name="Triplett B.A."/>
        </authorList>
    </citation>
    <scope>NUCLEOTIDE SEQUENCE [LARGE SCALE GENOMIC DNA]</scope>
    <source>
        <strain evidence="1 2">DSM 19307</strain>
    </source>
</reference>
<dbReference type="AlphaFoldDB" id="A0A239LE91"/>
<organism evidence="1 2">
    <name type="scientific">Ekhidna lutea</name>
    <dbReference type="NCBI Taxonomy" id="447679"/>
    <lineage>
        <taxon>Bacteria</taxon>
        <taxon>Pseudomonadati</taxon>
        <taxon>Bacteroidota</taxon>
        <taxon>Cytophagia</taxon>
        <taxon>Cytophagales</taxon>
        <taxon>Reichenbachiellaceae</taxon>
        <taxon>Ekhidna</taxon>
    </lineage>
</organism>
<dbReference type="RefSeq" id="WP_089357873.1">
    <property type="nucleotide sequence ID" value="NZ_FZPD01000005.1"/>
</dbReference>
<proteinExistence type="predicted"/>
<dbReference type="EMBL" id="FZPD01000005">
    <property type="protein sequence ID" value="SNT28801.1"/>
    <property type="molecule type" value="Genomic_DNA"/>
</dbReference>
<gene>
    <name evidence="1" type="ORF">SAMN05421640_3203</name>
</gene>
<evidence type="ECO:0008006" key="3">
    <source>
        <dbReference type="Google" id="ProtNLM"/>
    </source>
</evidence>
<evidence type="ECO:0000313" key="2">
    <source>
        <dbReference type="Proteomes" id="UP000198393"/>
    </source>
</evidence>
<dbReference type="Proteomes" id="UP000198393">
    <property type="component" value="Unassembled WGS sequence"/>
</dbReference>
<sequence length="73" mass="8767">MRDTERKLEYMPLQAVLEELQISKEWAYKLARKGRLKMYYMDVNKKGEPSGKVFLRVDQINQIFLEKQTDDVL</sequence>